<feature type="domain" description="AAA-ATPase-like" evidence="1">
    <location>
        <begin position="5"/>
        <end position="200"/>
    </location>
</feature>
<dbReference type="InterPro" id="IPR018631">
    <property type="entry name" value="AAA-ATPase-like_dom"/>
</dbReference>
<dbReference type="PANTHER" id="PTHR34825:SF1">
    <property type="entry name" value="AAA-ATPASE-LIKE DOMAIN-CONTAINING PROTEIN"/>
    <property type="match status" value="1"/>
</dbReference>
<organism evidence="2 3">
    <name type="scientific">Thermosipho melanesiensis</name>
    <dbReference type="NCBI Taxonomy" id="46541"/>
    <lineage>
        <taxon>Bacteria</taxon>
        <taxon>Thermotogati</taxon>
        <taxon>Thermotogota</taxon>
        <taxon>Thermotogae</taxon>
        <taxon>Thermotogales</taxon>
        <taxon>Fervidobacteriaceae</taxon>
        <taxon>Thermosipho</taxon>
    </lineage>
</organism>
<protein>
    <submittedName>
        <fullName evidence="2">ATPase AAA</fullName>
    </submittedName>
</protein>
<dbReference type="SUPFAM" id="SSF52540">
    <property type="entry name" value="P-loop containing nucleoside triphosphate hydrolases"/>
    <property type="match status" value="1"/>
</dbReference>
<reference evidence="2 3" key="1">
    <citation type="submission" date="2014-02" db="EMBL/GenBank/DDBJ databases">
        <title>Diversity of Thermotogales isolates from hydrothermal vents.</title>
        <authorList>
            <person name="Haverkamp T.H.A."/>
            <person name="Lossouarn J."/>
            <person name="Geslin C."/>
            <person name="Nesbo C.L."/>
        </authorList>
    </citation>
    <scope>NUCLEOTIDE SEQUENCE [LARGE SCALE GENOMIC DNA]</scope>
    <source>
        <strain evidence="2 3">431</strain>
    </source>
</reference>
<name>A0ABN4UTK9_9BACT</name>
<dbReference type="RefSeq" id="WP_012056695.1">
    <property type="nucleotide sequence ID" value="NZ_CP007389.1"/>
</dbReference>
<dbReference type="PANTHER" id="PTHR34825">
    <property type="entry name" value="CONSERVED PROTEIN, WITH A WEAK D-GALACTARATE DEHYDRATASE/ALTRONATE HYDROLASE DOMAIN"/>
    <property type="match status" value="1"/>
</dbReference>
<evidence type="ECO:0000313" key="3">
    <source>
        <dbReference type="Proteomes" id="UP000185490"/>
    </source>
</evidence>
<accession>A0ABN4UTK9</accession>
<evidence type="ECO:0000313" key="2">
    <source>
        <dbReference type="EMBL" id="APT73500.1"/>
    </source>
</evidence>
<sequence length="514" mass="61116">MKKLPIGVQDYREIVEENYVYVDKTKYLYDLMTSGKFYFLSRPRRFGKSLTISTLYYIFKGEKELFRGTYIYDKWDFKEYPIIKLDMSDNTLSTYEKFLESLHNKFNELYSKHGLQATTDDLPTMFGNLITELNAKYRERVVILIDEYEAPILEHINNKKEAEKIRSFLREFYKKIKTKDEYIKFVFMTGITKFTKTGVFSALNNLNDISLNKKYSQMLGYTQEELEYYFKEHIEETAREIGMGKEELIENLKEYYNGFSFDGRRSVYNPFSILRFFEEREFKNYWFESGSPSFLYEYIKGRKVTYEELVKYPVSAMDFTTREIEDANANIFFAQAGYLTFKGVKKIGLREKYILDYPNIEVRNSFSKLILEANYGIEGTEEIENRIYEKIEKGEIKGLIEEIKRIISSIPYNLHRGEERYYHSLIYTIIASAGVNVTAEELTSIGRSDIVIEERGKVYIFEIKIDKGAREGIRQIKEKRYYEKYVGKEIYLIGIKISSKERNIEEYVIEKINK</sequence>
<evidence type="ECO:0000259" key="1">
    <source>
        <dbReference type="Pfam" id="PF09820"/>
    </source>
</evidence>
<dbReference type="Gene3D" id="3.40.50.300">
    <property type="entry name" value="P-loop containing nucleotide triphosphate hydrolases"/>
    <property type="match status" value="1"/>
</dbReference>
<dbReference type="Pfam" id="PF09820">
    <property type="entry name" value="AAA-ATPase_like"/>
    <property type="match status" value="1"/>
</dbReference>
<proteinExistence type="predicted"/>
<gene>
    <name evidence="2" type="ORF">BW47_02515</name>
</gene>
<dbReference type="InterPro" id="IPR012547">
    <property type="entry name" value="PDDEXK_9"/>
</dbReference>
<dbReference type="EMBL" id="CP007389">
    <property type="protein sequence ID" value="APT73500.1"/>
    <property type="molecule type" value="Genomic_DNA"/>
</dbReference>
<dbReference type="InterPro" id="IPR027417">
    <property type="entry name" value="P-loop_NTPase"/>
</dbReference>
<dbReference type="Pfam" id="PF08011">
    <property type="entry name" value="PDDEXK_9"/>
    <property type="match status" value="1"/>
</dbReference>
<keyword evidence="3" id="KW-1185">Reference proteome</keyword>
<dbReference type="Proteomes" id="UP000185490">
    <property type="component" value="Chromosome"/>
</dbReference>